<gene>
    <name evidence="3" type="ORF">PXEA_LOCUS14238</name>
</gene>
<evidence type="ECO:0000313" key="3">
    <source>
        <dbReference type="EMBL" id="VEL20798.1"/>
    </source>
</evidence>
<keyword evidence="4" id="KW-1185">Reference proteome</keyword>
<organism evidence="3 4">
    <name type="scientific">Protopolystoma xenopodis</name>
    <dbReference type="NCBI Taxonomy" id="117903"/>
    <lineage>
        <taxon>Eukaryota</taxon>
        <taxon>Metazoa</taxon>
        <taxon>Spiralia</taxon>
        <taxon>Lophotrochozoa</taxon>
        <taxon>Platyhelminthes</taxon>
        <taxon>Monogenea</taxon>
        <taxon>Polyopisthocotylea</taxon>
        <taxon>Polystomatidea</taxon>
        <taxon>Polystomatidae</taxon>
        <taxon>Protopolystoma</taxon>
    </lineage>
</organism>
<protein>
    <submittedName>
        <fullName evidence="3">Uncharacterized protein</fullName>
    </submittedName>
</protein>
<dbReference type="OrthoDB" id="10571676at2759"/>
<comment type="caution">
    <text evidence="3">The sequence shown here is derived from an EMBL/GenBank/DDBJ whole genome shotgun (WGS) entry which is preliminary data.</text>
</comment>
<dbReference type="Proteomes" id="UP000784294">
    <property type="component" value="Unassembled WGS sequence"/>
</dbReference>
<feature type="coiled-coil region" evidence="1">
    <location>
        <begin position="56"/>
        <end position="83"/>
    </location>
</feature>
<evidence type="ECO:0000313" key="4">
    <source>
        <dbReference type="Proteomes" id="UP000784294"/>
    </source>
</evidence>
<reference evidence="3" key="1">
    <citation type="submission" date="2018-11" db="EMBL/GenBank/DDBJ databases">
        <authorList>
            <consortium name="Pathogen Informatics"/>
        </authorList>
    </citation>
    <scope>NUCLEOTIDE SEQUENCE</scope>
</reference>
<evidence type="ECO:0000256" key="1">
    <source>
        <dbReference type="SAM" id="Coils"/>
    </source>
</evidence>
<evidence type="ECO:0000256" key="2">
    <source>
        <dbReference type="SAM" id="MobiDB-lite"/>
    </source>
</evidence>
<dbReference type="EMBL" id="CAAALY010048044">
    <property type="protein sequence ID" value="VEL20798.1"/>
    <property type="molecule type" value="Genomic_DNA"/>
</dbReference>
<feature type="region of interest" description="Disordered" evidence="2">
    <location>
        <begin position="1"/>
        <end position="49"/>
    </location>
</feature>
<dbReference type="AlphaFoldDB" id="A0A448WUW7"/>
<feature type="compositionally biased region" description="Basic residues" evidence="2">
    <location>
        <begin position="36"/>
        <end position="48"/>
    </location>
</feature>
<accession>A0A448WUW7</accession>
<feature type="compositionally biased region" description="Acidic residues" evidence="2">
    <location>
        <begin position="14"/>
        <end position="25"/>
    </location>
</feature>
<feature type="non-terminal residue" evidence="3">
    <location>
        <position position="1"/>
    </location>
</feature>
<keyword evidence="1" id="KW-0175">Coiled coil</keyword>
<name>A0A448WUW7_9PLAT</name>
<proteinExistence type="predicted"/>
<sequence length="100" mass="11408">EVSGPNELHGANVDNEDESGEDDGASGDSSTEAGKQRTRGKRRGRKVVGRISKQKMTEIQQMIDADRRRLEEVKDMAVEERNKVQVMHILYKLKHFNHFT</sequence>